<protein>
    <submittedName>
        <fullName evidence="5">Uncharacterized protein</fullName>
    </submittedName>
</protein>
<reference evidence="5" key="1">
    <citation type="submission" date="2015-12" db="EMBL/GenBank/DDBJ databases">
        <title>De novo transcriptome assembly of four potential Pierce s Disease insect vectors from Arizona vineyards.</title>
        <authorList>
            <person name="Tassone E.E."/>
        </authorList>
    </citation>
    <scope>NUCLEOTIDE SEQUENCE</scope>
</reference>
<name>A0A1B6DUH7_9HEMI</name>
<feature type="region of interest" description="Disordered" evidence="4">
    <location>
        <begin position="44"/>
        <end position="63"/>
    </location>
</feature>
<evidence type="ECO:0000256" key="2">
    <source>
        <dbReference type="ARBA" id="ARBA00007331"/>
    </source>
</evidence>
<gene>
    <name evidence="5" type="ORF">g.2564</name>
</gene>
<dbReference type="SUPFAM" id="SSF89550">
    <property type="entry name" value="PHP domain-like"/>
    <property type="match status" value="1"/>
</dbReference>
<dbReference type="EMBL" id="GEDC01008003">
    <property type="protein sequence ID" value="JAS29295.1"/>
    <property type="molecule type" value="Transcribed_RNA"/>
</dbReference>
<dbReference type="PANTHER" id="PTHR13031">
    <property type="entry name" value="RIBONUCLEASE P SUBUNIT P30"/>
    <property type="match status" value="1"/>
</dbReference>
<dbReference type="AlphaFoldDB" id="A0A1B6DUH7"/>
<evidence type="ECO:0000256" key="3">
    <source>
        <dbReference type="ARBA" id="ARBA00022694"/>
    </source>
</evidence>
<keyword evidence="3" id="KW-0819">tRNA processing</keyword>
<dbReference type="GO" id="GO:0008033">
    <property type="term" value="P:tRNA processing"/>
    <property type="evidence" value="ECO:0007669"/>
    <property type="project" value="UniProtKB-KW"/>
</dbReference>
<accession>A0A1B6DUH7</accession>
<dbReference type="Pfam" id="PF01876">
    <property type="entry name" value="RNase_P_p30"/>
    <property type="match status" value="1"/>
</dbReference>
<dbReference type="GO" id="GO:0003723">
    <property type="term" value="F:RNA binding"/>
    <property type="evidence" value="ECO:0007669"/>
    <property type="project" value="TreeGrafter"/>
</dbReference>
<dbReference type="InterPro" id="IPR002738">
    <property type="entry name" value="RNase_P_p30"/>
</dbReference>
<dbReference type="PANTHER" id="PTHR13031:SF0">
    <property type="entry name" value="RIBONUCLEASE P PROTEIN SUBUNIT P30"/>
    <property type="match status" value="1"/>
</dbReference>
<dbReference type="InterPro" id="IPR016195">
    <property type="entry name" value="Pol/histidinol_Pase-like"/>
</dbReference>
<comment type="similarity">
    <text evidence="2">Belongs to the eukaryotic/archaeal RNase P protein component 3 family.</text>
</comment>
<proteinExistence type="inferred from homology"/>
<organism evidence="5">
    <name type="scientific">Clastoptera arizonana</name>
    <name type="common">Arizona spittle bug</name>
    <dbReference type="NCBI Taxonomy" id="38151"/>
    <lineage>
        <taxon>Eukaryota</taxon>
        <taxon>Metazoa</taxon>
        <taxon>Ecdysozoa</taxon>
        <taxon>Arthropoda</taxon>
        <taxon>Hexapoda</taxon>
        <taxon>Insecta</taxon>
        <taxon>Pterygota</taxon>
        <taxon>Neoptera</taxon>
        <taxon>Paraneoptera</taxon>
        <taxon>Hemiptera</taxon>
        <taxon>Auchenorrhyncha</taxon>
        <taxon>Cercopoidea</taxon>
        <taxon>Clastopteridae</taxon>
        <taxon>Clastoptera</taxon>
    </lineage>
</organism>
<evidence type="ECO:0000256" key="1">
    <source>
        <dbReference type="ARBA" id="ARBA00004123"/>
    </source>
</evidence>
<dbReference type="Gene3D" id="3.20.20.140">
    <property type="entry name" value="Metal-dependent hydrolases"/>
    <property type="match status" value="1"/>
</dbReference>
<dbReference type="GO" id="GO:0005655">
    <property type="term" value="C:nucleolar ribonuclease P complex"/>
    <property type="evidence" value="ECO:0007669"/>
    <property type="project" value="TreeGrafter"/>
</dbReference>
<sequence>MKITGFCDLNIPFQSEKNIKLLCEELVNLNYRIVALNQTVEEENLDNTEGSSKKKKKGSRKEIVPEPPSLSFLDDLKKKLQIIHRITIVFSDPQYLQKVNQSANIKKYDLISVIPTTLDAFQLACASKDIDLISFDASNKCDFRFNRKMYGLGVSHNVYFEIPYAPAILNATSRKNTIQMAHLYHTFGKSKNVIISSKALNHFHLRGPYDVMNLGLLFGLSEEQSKNAATNNCRTLLIRAQGRKFGKTSMTMEIHDLRLDESQLPEEEGPSIKRLRVDNT</sequence>
<evidence type="ECO:0000256" key="4">
    <source>
        <dbReference type="SAM" id="MobiDB-lite"/>
    </source>
</evidence>
<evidence type="ECO:0000313" key="5">
    <source>
        <dbReference type="EMBL" id="JAS29295.1"/>
    </source>
</evidence>
<comment type="subcellular location">
    <subcellularLocation>
        <location evidence="1">Nucleus</location>
    </subcellularLocation>
</comment>